<gene>
    <name evidence="1" type="ORF">GX950_00505</name>
</gene>
<evidence type="ECO:0008006" key="3">
    <source>
        <dbReference type="Google" id="ProtNLM"/>
    </source>
</evidence>
<accession>A0A7K4BYK5</accession>
<evidence type="ECO:0000313" key="2">
    <source>
        <dbReference type="Proteomes" id="UP000526302"/>
    </source>
</evidence>
<reference evidence="1 2" key="1">
    <citation type="journal article" date="2020" name="Biotechnol. Biofuels">
        <title>New insights from the biogas microbiome by comprehensive genome-resolved metagenomics of nearly 1600 species originating from multiple anaerobic digesters.</title>
        <authorList>
            <person name="Campanaro S."/>
            <person name="Treu L."/>
            <person name="Rodriguez-R L.M."/>
            <person name="Kovalovszki A."/>
            <person name="Ziels R.M."/>
            <person name="Maus I."/>
            <person name="Zhu X."/>
            <person name="Kougias P.G."/>
            <person name="Basile A."/>
            <person name="Luo G."/>
            <person name="Schluter A."/>
            <person name="Konstantinidis K.T."/>
            <person name="Angelidaki I."/>
        </authorList>
    </citation>
    <scope>NUCLEOTIDE SEQUENCE [LARGE SCALE GENOMIC DNA]</scope>
    <source>
        <strain evidence="1">AS22ysBPME_79</strain>
    </source>
</reference>
<dbReference type="EMBL" id="JAAZKV010000004">
    <property type="protein sequence ID" value="NMA44282.1"/>
    <property type="molecule type" value="Genomic_DNA"/>
</dbReference>
<organism evidence="1 2">
    <name type="scientific">Candidatus Iainarchaeum sp</name>
    <dbReference type="NCBI Taxonomy" id="3101447"/>
    <lineage>
        <taxon>Archaea</taxon>
        <taxon>Candidatus Iainarchaeota</taxon>
        <taxon>Candidatus Iainarchaeia</taxon>
        <taxon>Candidatus Iainarchaeales</taxon>
        <taxon>Candidatus Iainarchaeaceae</taxon>
        <taxon>Candidatus Iainarchaeum</taxon>
    </lineage>
</organism>
<dbReference type="Gene3D" id="3.75.10.10">
    <property type="entry name" value="L-arginine/glycine Amidinotransferase, Chain A"/>
    <property type="match status" value="1"/>
</dbReference>
<dbReference type="SUPFAM" id="SSF55909">
    <property type="entry name" value="Pentein"/>
    <property type="match status" value="1"/>
</dbReference>
<proteinExistence type="predicted"/>
<evidence type="ECO:0000313" key="1">
    <source>
        <dbReference type="EMBL" id="NMA44282.1"/>
    </source>
</evidence>
<comment type="caution">
    <text evidence="1">The sequence shown here is derived from an EMBL/GenBank/DDBJ whole genome shotgun (WGS) entry which is preliminary data.</text>
</comment>
<protein>
    <recommendedName>
        <fullName evidence="3">Amidinotransferase</fullName>
    </recommendedName>
</protein>
<name>A0A7K4BYK5_9ARCH</name>
<sequence>MNQRNFGQKKVTKNTKPFVSSFVKVVPLLKRTHIESRINQERALVLRQLLRQGRSVILSISKNLAPEEKKLVNALKKVKGGKLRVVNFSPNSPYGQFWMRDAYSNVGRRVLNRIKVEDLDYKTKKEKRFFADGGRLINCGIINGKPTILVSNSSPTERITDPRKLRELGEEIQMLRRRGYNVHELPGDFYRPKGYKNGHSSPGEFFHHLDVFVNHIKGTNILLMDNSYYARNQSKLEDIQGFKIILIPEQEKYFYPANFLNLGNKEIIMDKNAKKTIELLKKEGVNVYSTPVSLNANRENFGGIRCFVNEG</sequence>
<dbReference type="AlphaFoldDB" id="A0A7K4BYK5"/>
<dbReference type="Proteomes" id="UP000526302">
    <property type="component" value="Unassembled WGS sequence"/>
</dbReference>